<reference evidence="3" key="1">
    <citation type="submission" date="2021-01" db="EMBL/GenBank/DDBJ databases">
        <authorList>
            <consortium name="Genoscope - CEA"/>
            <person name="William W."/>
        </authorList>
    </citation>
    <scope>NUCLEOTIDE SEQUENCE</scope>
</reference>
<gene>
    <name evidence="3" type="ORF">PPRIM_AZ9-3.1.T1280147</name>
</gene>
<evidence type="ECO:0000256" key="2">
    <source>
        <dbReference type="SAM" id="MobiDB-lite"/>
    </source>
</evidence>
<protein>
    <submittedName>
        <fullName evidence="3">Uncharacterized protein</fullName>
    </submittedName>
</protein>
<sequence>MSKNQEKLKKELLEQVSRDVQNTQDPQKEAFKLVQNANETFKQFESALKKPLDDEMLKQRGSSKKNVQFADTIKSSSEMDRSKSVENKKEEKPILQPQIKQNEIKAIVPDRQSRSTKKEGKVEKPTQKINTKQDKPTTVIPEKKPQQPQQKENQDSKKSNQLDQSQKQQSTLPQQQNQDRERINQYQKQVLSESESSSGQDDIKREKGNHSHSCRKHSKEREIANRYEEIIVKNQESAQQLQMQLNEQNIEKTKLITENTKLSSINDMLQQEIRNLNKQLSQSKMQIEQLDKQLYDLKQASRSELLIVKDQLQESKFQCAELENRNNYLNKAKDTFEQNLKQFESEVGRLQKINLQQTQVAAQDKLAILEKDGTIERLQKLNHQLSVDLNQINTLYKEVNEKHKSLLAAYNSLENQKITIENDLEFRKKDQQEHLSSLKEKIQKLTNQKSIYDDELQKMQQATQDAKAERDQYKLQYEQMKVLCSESEELRKRLKLREVENEQLQCENDKLKWKVRKDPNGILSDLKIMKLQAEDPNAKVSMEQLSKLDNQVRQLQEENNRLTAENKQLLKQIQQTELYVQEVKSMFDRERSFLEEKVFHKEKEINEMIIRHRHEMAEIENKYHDLQRRQENDNKTRQTHQNYQQQSYSQYNQNSVAQQSGSKVSPYSVPQLQAKIKSYI</sequence>
<feature type="compositionally biased region" description="Basic and acidic residues" evidence="2">
    <location>
        <begin position="1"/>
        <end position="17"/>
    </location>
</feature>
<name>A0A8S1PS95_PARPR</name>
<dbReference type="EMBL" id="CAJJDM010000131">
    <property type="protein sequence ID" value="CAD8105864.1"/>
    <property type="molecule type" value="Genomic_DNA"/>
</dbReference>
<comment type="caution">
    <text evidence="3">The sequence shown here is derived from an EMBL/GenBank/DDBJ whole genome shotgun (WGS) entry which is preliminary data.</text>
</comment>
<accession>A0A8S1PS95</accession>
<dbReference type="Proteomes" id="UP000688137">
    <property type="component" value="Unassembled WGS sequence"/>
</dbReference>
<feature type="compositionally biased region" description="Polar residues" evidence="2">
    <location>
        <begin position="184"/>
        <end position="200"/>
    </location>
</feature>
<feature type="region of interest" description="Disordered" evidence="2">
    <location>
        <begin position="630"/>
        <end position="664"/>
    </location>
</feature>
<proteinExistence type="predicted"/>
<keyword evidence="4" id="KW-1185">Reference proteome</keyword>
<feature type="region of interest" description="Disordered" evidence="2">
    <location>
        <begin position="1"/>
        <end position="28"/>
    </location>
</feature>
<feature type="compositionally biased region" description="Low complexity" evidence="2">
    <location>
        <begin position="164"/>
        <end position="177"/>
    </location>
</feature>
<organism evidence="3 4">
    <name type="scientific">Paramecium primaurelia</name>
    <dbReference type="NCBI Taxonomy" id="5886"/>
    <lineage>
        <taxon>Eukaryota</taxon>
        <taxon>Sar</taxon>
        <taxon>Alveolata</taxon>
        <taxon>Ciliophora</taxon>
        <taxon>Intramacronucleata</taxon>
        <taxon>Oligohymenophorea</taxon>
        <taxon>Peniculida</taxon>
        <taxon>Parameciidae</taxon>
        <taxon>Paramecium</taxon>
    </lineage>
</organism>
<evidence type="ECO:0000313" key="4">
    <source>
        <dbReference type="Proteomes" id="UP000688137"/>
    </source>
</evidence>
<dbReference type="AlphaFoldDB" id="A0A8S1PS95"/>
<dbReference type="OMA" id="THQNYQQ"/>
<feature type="compositionally biased region" description="Basic and acidic residues" evidence="2">
    <location>
        <begin position="77"/>
        <end position="93"/>
    </location>
</feature>
<keyword evidence="1" id="KW-0175">Coiled coil</keyword>
<evidence type="ECO:0000313" key="3">
    <source>
        <dbReference type="EMBL" id="CAD8105864.1"/>
    </source>
</evidence>
<evidence type="ECO:0000256" key="1">
    <source>
        <dbReference type="SAM" id="Coils"/>
    </source>
</evidence>
<feature type="compositionally biased region" description="Low complexity" evidence="2">
    <location>
        <begin position="641"/>
        <end position="660"/>
    </location>
</feature>
<feature type="compositionally biased region" description="Basic and acidic residues" evidence="2">
    <location>
        <begin position="111"/>
        <end position="145"/>
    </location>
</feature>
<feature type="region of interest" description="Disordered" evidence="2">
    <location>
        <begin position="51"/>
        <end position="220"/>
    </location>
</feature>
<feature type="coiled-coil region" evidence="1">
    <location>
        <begin position="231"/>
        <end position="353"/>
    </location>
</feature>
<feature type="coiled-coil region" evidence="1">
    <location>
        <begin position="396"/>
        <end position="507"/>
    </location>
</feature>